<keyword evidence="10" id="KW-0732">Signal</keyword>
<evidence type="ECO:0000256" key="3">
    <source>
        <dbReference type="ARBA" id="ARBA00022452"/>
    </source>
</evidence>
<dbReference type="InterPro" id="IPR000531">
    <property type="entry name" value="Beta-barrel_TonB"/>
</dbReference>
<name>A0ABU9NMP8_9FLAO</name>
<evidence type="ECO:0000256" key="8">
    <source>
        <dbReference type="PROSITE-ProRule" id="PRU01360"/>
    </source>
</evidence>
<dbReference type="SUPFAM" id="SSF56935">
    <property type="entry name" value="Porins"/>
    <property type="match status" value="1"/>
</dbReference>
<evidence type="ECO:0000313" key="13">
    <source>
        <dbReference type="EMBL" id="MEM0576611.1"/>
    </source>
</evidence>
<keyword evidence="7 8" id="KW-0998">Cell outer membrane</keyword>
<dbReference type="PROSITE" id="PS52016">
    <property type="entry name" value="TONB_DEPENDENT_REC_3"/>
    <property type="match status" value="1"/>
</dbReference>
<feature type="chain" id="PRO_5046042102" evidence="10">
    <location>
        <begin position="27"/>
        <end position="985"/>
    </location>
</feature>
<dbReference type="Gene3D" id="2.40.170.20">
    <property type="entry name" value="TonB-dependent receptor, beta-barrel domain"/>
    <property type="match status" value="1"/>
</dbReference>
<evidence type="ECO:0000256" key="6">
    <source>
        <dbReference type="ARBA" id="ARBA00023136"/>
    </source>
</evidence>
<protein>
    <submittedName>
        <fullName evidence="13">SusC/RagA family TonB-linked outer membrane protein</fullName>
    </submittedName>
</protein>
<reference evidence="13 14" key="1">
    <citation type="submission" date="2024-03" db="EMBL/GenBank/DDBJ databases">
        <title>Two novel species of the genus Flavobacterium exhibiting potentially degradation of complex polysaccharides.</title>
        <authorList>
            <person name="Lian X."/>
        </authorList>
    </citation>
    <scope>NUCLEOTIDE SEQUENCE [LARGE SCALE GENOMIC DNA]</scope>
    <source>
        <strain evidence="13 14">N6</strain>
    </source>
</reference>
<evidence type="ECO:0000256" key="9">
    <source>
        <dbReference type="RuleBase" id="RU003357"/>
    </source>
</evidence>
<proteinExistence type="inferred from homology"/>
<accession>A0ABU9NMP8</accession>
<dbReference type="InterPro" id="IPR037066">
    <property type="entry name" value="Plug_dom_sf"/>
</dbReference>
<dbReference type="EMBL" id="JBCGDP010000007">
    <property type="protein sequence ID" value="MEM0576611.1"/>
    <property type="molecule type" value="Genomic_DNA"/>
</dbReference>
<keyword evidence="4 8" id="KW-0812">Transmembrane</keyword>
<feature type="domain" description="TonB-dependent receptor-like beta-barrel" evidence="11">
    <location>
        <begin position="401"/>
        <end position="850"/>
    </location>
</feature>
<comment type="caution">
    <text evidence="13">The sequence shown here is derived from an EMBL/GenBank/DDBJ whole genome shotgun (WGS) entry which is preliminary data.</text>
</comment>
<dbReference type="Gene3D" id="2.170.130.10">
    <property type="entry name" value="TonB-dependent receptor, plug domain"/>
    <property type="match status" value="1"/>
</dbReference>
<dbReference type="Pfam" id="PF00593">
    <property type="entry name" value="TonB_dep_Rec_b-barrel"/>
    <property type="match status" value="1"/>
</dbReference>
<evidence type="ECO:0000256" key="10">
    <source>
        <dbReference type="SAM" id="SignalP"/>
    </source>
</evidence>
<evidence type="ECO:0000256" key="1">
    <source>
        <dbReference type="ARBA" id="ARBA00004571"/>
    </source>
</evidence>
<keyword evidence="5 9" id="KW-0798">TonB box</keyword>
<dbReference type="Pfam" id="PF07715">
    <property type="entry name" value="Plug"/>
    <property type="match status" value="1"/>
</dbReference>
<keyword evidence="14" id="KW-1185">Reference proteome</keyword>
<dbReference type="InterPro" id="IPR039426">
    <property type="entry name" value="TonB-dep_rcpt-like"/>
</dbReference>
<gene>
    <name evidence="13" type="ORF">WFZ86_08880</name>
</gene>
<dbReference type="InterPro" id="IPR036942">
    <property type="entry name" value="Beta-barrel_TonB_sf"/>
</dbReference>
<comment type="subcellular location">
    <subcellularLocation>
        <location evidence="1 8">Cell outer membrane</location>
        <topology evidence="1 8">Multi-pass membrane protein</topology>
    </subcellularLocation>
</comment>
<keyword evidence="2 8" id="KW-0813">Transport</keyword>
<dbReference type="Pfam" id="PF13715">
    <property type="entry name" value="CarbopepD_reg_2"/>
    <property type="match status" value="1"/>
</dbReference>
<dbReference type="InterPro" id="IPR008969">
    <property type="entry name" value="CarboxyPept-like_regulatory"/>
</dbReference>
<evidence type="ECO:0000313" key="14">
    <source>
        <dbReference type="Proteomes" id="UP001468798"/>
    </source>
</evidence>
<evidence type="ECO:0000259" key="12">
    <source>
        <dbReference type="Pfam" id="PF07715"/>
    </source>
</evidence>
<dbReference type="SUPFAM" id="SSF49464">
    <property type="entry name" value="Carboxypeptidase regulatory domain-like"/>
    <property type="match status" value="1"/>
</dbReference>
<organism evidence="13 14">
    <name type="scientific">Flavobacterium polysaccharolyticum</name>
    <dbReference type="NCBI Taxonomy" id="3133148"/>
    <lineage>
        <taxon>Bacteria</taxon>
        <taxon>Pseudomonadati</taxon>
        <taxon>Bacteroidota</taxon>
        <taxon>Flavobacteriia</taxon>
        <taxon>Flavobacteriales</taxon>
        <taxon>Flavobacteriaceae</taxon>
        <taxon>Flavobacterium</taxon>
    </lineage>
</organism>
<keyword evidence="3 8" id="KW-1134">Transmembrane beta strand</keyword>
<dbReference type="Proteomes" id="UP001468798">
    <property type="component" value="Unassembled WGS sequence"/>
</dbReference>
<dbReference type="NCBIfam" id="TIGR04057">
    <property type="entry name" value="SusC_RagA_signa"/>
    <property type="match status" value="1"/>
</dbReference>
<evidence type="ECO:0000256" key="4">
    <source>
        <dbReference type="ARBA" id="ARBA00022692"/>
    </source>
</evidence>
<dbReference type="RefSeq" id="WP_342691609.1">
    <property type="nucleotide sequence ID" value="NZ_JBCGDP010000007.1"/>
</dbReference>
<feature type="domain" description="TonB-dependent receptor plug" evidence="12">
    <location>
        <begin position="121"/>
        <end position="235"/>
    </location>
</feature>
<evidence type="ECO:0000256" key="2">
    <source>
        <dbReference type="ARBA" id="ARBA00022448"/>
    </source>
</evidence>
<dbReference type="InterPro" id="IPR012910">
    <property type="entry name" value="Plug_dom"/>
</dbReference>
<evidence type="ECO:0000259" key="11">
    <source>
        <dbReference type="Pfam" id="PF00593"/>
    </source>
</evidence>
<evidence type="ECO:0000256" key="5">
    <source>
        <dbReference type="ARBA" id="ARBA00023077"/>
    </source>
</evidence>
<dbReference type="Gene3D" id="2.60.40.1120">
    <property type="entry name" value="Carboxypeptidase-like, regulatory domain"/>
    <property type="match status" value="1"/>
</dbReference>
<feature type="signal peptide" evidence="10">
    <location>
        <begin position="1"/>
        <end position="26"/>
    </location>
</feature>
<sequence>MKTKSLKTIHFRLFFLLLLVPFFVQAQNKLSGTVVDNTTKLPIPGANLVVKGSKVSASTDFSGAFQLSSVSKGDQIVVSFVGFKSQTVIYSGQSSLTVLLQEQDNELKEVVVQVGYGSVKRKDATGSVTTLATKDFNKGVNVSTENMLTGRVAGLSINSSGAPGSLSEIRIRGGSSLFASNDPLIVIDGLPLENTTNTGSASFLASLNPSTVESMTVLKDASATAIYGSRASNGVIIITTKKGSKTLSVDYNVQFGAGELVNTVDVLSPTAFRNTIAQMRPQDVDKLGTANTNWQEAIYRNTGLVDQNLAVRGSLFGVIPTSLTLGNTDQQGLRITNEFKRNTVGLVMNPSFFENHLKVKLSANYANERNRFTDAVEGTAIGFDPTQPIRVEGAPYGGFFEYTSGVDANGNYPLIAIAARNPVAQLLQTNDRGKSNRLFGNFEIDYKFHFLPSLRAVVNLGFDESNGERRRLVGANAGSAPSNNNIPYGTDEYSESTRRNKLIDAYFVYNKTFNDFNVELTGGHSYQKFESNRFDTGNILNPDLPSTFPETTLNTDVVLLGFFGRSNINFKNKYLLTLSYRRDGSSRFEKESRWGNFPSAAFAWKVKEDFFKNSTVVSDLKLRLSYGITGQQDIPDPNGYLEKYDLGGGNSQYQFGNAYFPIALPSKRTKNLKWEETVSYNAGLDFGVFNNVITGAVDVFYKEAKDLLVNAAISDGSNFSNRVYQNVGSFTTKGIEFTLNANPIKTENFNWNVNFNATKFERRIKDLVYGTDIYVGDNIAGTGTPGQIFREGYTPYSFYVYKQLYDTNGKAIEGAFADLNGDNIKNDSDRYIYNNPDPDVTLGFASTMNYKDIDFSFNLRASIGNRIFNAVDASRAQFEAMENGGILSNVPSSILDNNFQTTSNVLLSDIYIENASYLKMDNVTLGYTFRKIMNENTSLRMFTGVQNVFVLTKYSGLDPEITNNGVDKTIYPRQRTILFGLNLKF</sequence>
<keyword evidence="6 8" id="KW-0472">Membrane</keyword>
<dbReference type="InterPro" id="IPR023997">
    <property type="entry name" value="TonB-dep_OMP_SusC/RagA_CS"/>
</dbReference>
<dbReference type="NCBIfam" id="TIGR04056">
    <property type="entry name" value="OMP_RagA_SusC"/>
    <property type="match status" value="1"/>
</dbReference>
<comment type="similarity">
    <text evidence="8 9">Belongs to the TonB-dependent receptor family.</text>
</comment>
<dbReference type="InterPro" id="IPR023996">
    <property type="entry name" value="TonB-dep_OMP_SusC/RagA"/>
</dbReference>
<evidence type="ECO:0000256" key="7">
    <source>
        <dbReference type="ARBA" id="ARBA00023237"/>
    </source>
</evidence>